<keyword evidence="1" id="KW-0472">Membrane</keyword>
<keyword evidence="1" id="KW-0812">Transmembrane</keyword>
<dbReference type="RefSeq" id="WP_184693887.1">
    <property type="nucleotide sequence ID" value="NZ_JACHJN010000007.1"/>
</dbReference>
<organism evidence="2 3">
    <name type="scientific">Saccharothrix tamanrassetensis</name>
    <dbReference type="NCBI Taxonomy" id="1051531"/>
    <lineage>
        <taxon>Bacteria</taxon>
        <taxon>Bacillati</taxon>
        <taxon>Actinomycetota</taxon>
        <taxon>Actinomycetes</taxon>
        <taxon>Pseudonocardiales</taxon>
        <taxon>Pseudonocardiaceae</taxon>
        <taxon>Saccharothrix</taxon>
    </lineage>
</organism>
<evidence type="ECO:0000313" key="3">
    <source>
        <dbReference type="Proteomes" id="UP000547510"/>
    </source>
</evidence>
<dbReference type="AlphaFoldDB" id="A0A841CLJ1"/>
<dbReference type="Proteomes" id="UP000547510">
    <property type="component" value="Unassembled WGS sequence"/>
</dbReference>
<evidence type="ECO:0000256" key="1">
    <source>
        <dbReference type="SAM" id="Phobius"/>
    </source>
</evidence>
<comment type="caution">
    <text evidence="2">The sequence shown here is derived from an EMBL/GenBank/DDBJ whole genome shotgun (WGS) entry which is preliminary data.</text>
</comment>
<evidence type="ECO:0000313" key="2">
    <source>
        <dbReference type="EMBL" id="MBB5958169.1"/>
    </source>
</evidence>
<dbReference type="EMBL" id="JACHJN010000007">
    <property type="protein sequence ID" value="MBB5958169.1"/>
    <property type="molecule type" value="Genomic_DNA"/>
</dbReference>
<keyword evidence="1" id="KW-1133">Transmembrane helix</keyword>
<proteinExistence type="predicted"/>
<accession>A0A841CLJ1</accession>
<gene>
    <name evidence="2" type="ORF">FHS29_004777</name>
</gene>
<sequence length="70" mass="7732">MLWYHVLVEVDWVVLMGLVGLLVVGTAVLVAVLSLRRPVGAAMSALDRRLATGEIPLDEYERMRALLRAS</sequence>
<keyword evidence="3" id="KW-1185">Reference proteome</keyword>
<reference evidence="2 3" key="1">
    <citation type="submission" date="2020-08" db="EMBL/GenBank/DDBJ databases">
        <title>Genomic Encyclopedia of Type Strains, Phase III (KMG-III): the genomes of soil and plant-associated and newly described type strains.</title>
        <authorList>
            <person name="Whitman W."/>
        </authorList>
    </citation>
    <scope>NUCLEOTIDE SEQUENCE [LARGE SCALE GENOMIC DNA]</scope>
    <source>
        <strain evidence="2 3">CECT 8640</strain>
    </source>
</reference>
<feature type="transmembrane region" description="Helical" evidence="1">
    <location>
        <begin position="12"/>
        <end position="35"/>
    </location>
</feature>
<protein>
    <submittedName>
        <fullName evidence="2">Putative membrane protein</fullName>
    </submittedName>
</protein>
<name>A0A841CLJ1_9PSEU</name>